<comment type="caution">
    <text evidence="2">The sequence shown here is derived from an EMBL/GenBank/DDBJ whole genome shotgun (WGS) entry which is preliminary data.</text>
</comment>
<protein>
    <recommendedName>
        <fullName evidence="1">Endoglucanase B carbohydrate binding domain-containing protein</fullName>
    </recommendedName>
</protein>
<accession>A0A7C9RTB3</accession>
<dbReference type="Proteomes" id="UP000481360">
    <property type="component" value="Unassembled WGS sequence"/>
</dbReference>
<organism evidence="2 3">
    <name type="scientific">Lentzea alba</name>
    <dbReference type="NCBI Taxonomy" id="2714351"/>
    <lineage>
        <taxon>Bacteria</taxon>
        <taxon>Bacillati</taxon>
        <taxon>Actinomycetota</taxon>
        <taxon>Actinomycetes</taxon>
        <taxon>Pseudonocardiales</taxon>
        <taxon>Pseudonocardiaceae</taxon>
        <taxon>Lentzea</taxon>
    </lineage>
</organism>
<evidence type="ECO:0000259" key="1">
    <source>
        <dbReference type="Pfam" id="PF18448"/>
    </source>
</evidence>
<reference evidence="2 3" key="1">
    <citation type="submission" date="2020-03" db="EMBL/GenBank/DDBJ databases">
        <title>Isolation and identification of active actinomycetes.</title>
        <authorList>
            <person name="Sun X."/>
        </authorList>
    </citation>
    <scope>NUCLEOTIDE SEQUENCE [LARGE SCALE GENOMIC DNA]</scope>
    <source>
        <strain evidence="2 3">NEAU-D13</strain>
    </source>
</reference>
<sequence>MNRCHTASSSGDCASPRLAISALDSNSSKLDSVSARTTSPHFANAKDNQRATLTFHCWSGTQVSYHLAKSGTAVTGTTACSCPFRTKPPKTLFWSSAVSFCWGGRCGSLSGRVGQFQARRTQITS</sequence>
<keyword evidence="3" id="KW-1185">Reference proteome</keyword>
<gene>
    <name evidence="2" type="ORF">G7043_25735</name>
</gene>
<proteinExistence type="predicted"/>
<name>A0A7C9RTB3_9PSEU</name>
<dbReference type="InterPro" id="IPR040946">
    <property type="entry name" value="CBM46"/>
</dbReference>
<dbReference type="RefSeq" id="WP_166049689.1">
    <property type="nucleotide sequence ID" value="NZ_JAAMPJ010000007.1"/>
</dbReference>
<dbReference type="EMBL" id="JAAMPJ010000007">
    <property type="protein sequence ID" value="NGY62329.1"/>
    <property type="molecule type" value="Genomic_DNA"/>
</dbReference>
<feature type="domain" description="Endoglucanase B carbohydrate binding" evidence="1">
    <location>
        <begin position="36"/>
        <end position="77"/>
    </location>
</feature>
<evidence type="ECO:0000313" key="3">
    <source>
        <dbReference type="Proteomes" id="UP000481360"/>
    </source>
</evidence>
<evidence type="ECO:0000313" key="2">
    <source>
        <dbReference type="EMBL" id="NGY62329.1"/>
    </source>
</evidence>
<dbReference type="AlphaFoldDB" id="A0A7C9RTB3"/>
<dbReference type="Pfam" id="PF18448">
    <property type="entry name" value="CBM46"/>
    <property type="match status" value="1"/>
</dbReference>